<dbReference type="Gene3D" id="3.30.710.10">
    <property type="entry name" value="Potassium Channel Kv1.1, Chain A"/>
    <property type="match status" value="1"/>
</dbReference>
<dbReference type="InterPro" id="IPR011333">
    <property type="entry name" value="SKP1/BTB/POZ_sf"/>
</dbReference>
<dbReference type="PROSITE" id="PS50097">
    <property type="entry name" value="BTB"/>
    <property type="match status" value="1"/>
</dbReference>
<evidence type="ECO:0000313" key="4">
    <source>
        <dbReference type="Proteomes" id="UP001642484"/>
    </source>
</evidence>
<sequence>MAHSAVLRAVSKPFRQMLTGEMSEGRTKMVELTDVTQADLLFFLRLLYTGQVDEADWDGLSGTPNFHVMAPNDAEPASASLLDGIYLAAGTFRGAPKFLNSNQVLLYRGSDDDQDGPCWKLSWKEDGDDDEDSDEANERLLLEQLWSQEDVTEDVPDHKIGWDFSQKGGTASAPPTGYWTSEKGVGIWGSPGKNPVVVWKLDNPPLALLLSALRIAKKYIVEYMVRWLMEATTERLNAQTFEQILATAIMLDISPLRMRCLRFAESCSAIRSRYEDGTFTEPLVSLELQAIWPHRETKRRRVF</sequence>
<evidence type="ECO:0000256" key="1">
    <source>
        <dbReference type="SAM" id="MobiDB-lite"/>
    </source>
</evidence>
<name>A0ABP0H7C5_9DINO</name>
<dbReference type="Proteomes" id="UP001642484">
    <property type="component" value="Unassembled WGS sequence"/>
</dbReference>
<proteinExistence type="predicted"/>
<reference evidence="3 4" key="1">
    <citation type="submission" date="2024-02" db="EMBL/GenBank/DDBJ databases">
        <authorList>
            <person name="Chen Y."/>
            <person name="Shah S."/>
            <person name="Dougan E. K."/>
            <person name="Thang M."/>
            <person name="Chan C."/>
        </authorList>
    </citation>
    <scope>NUCLEOTIDE SEQUENCE [LARGE SCALE GENOMIC DNA]</scope>
</reference>
<feature type="domain" description="BTB" evidence="2">
    <location>
        <begin position="1"/>
        <end position="56"/>
    </location>
</feature>
<keyword evidence="4" id="KW-1185">Reference proteome</keyword>
<organism evidence="3 4">
    <name type="scientific">Durusdinium trenchii</name>
    <dbReference type="NCBI Taxonomy" id="1381693"/>
    <lineage>
        <taxon>Eukaryota</taxon>
        <taxon>Sar</taxon>
        <taxon>Alveolata</taxon>
        <taxon>Dinophyceae</taxon>
        <taxon>Suessiales</taxon>
        <taxon>Symbiodiniaceae</taxon>
        <taxon>Durusdinium</taxon>
    </lineage>
</organism>
<comment type="caution">
    <text evidence="3">The sequence shown here is derived from an EMBL/GenBank/DDBJ whole genome shotgun (WGS) entry which is preliminary data.</text>
</comment>
<feature type="compositionally biased region" description="Acidic residues" evidence="1">
    <location>
        <begin position="126"/>
        <end position="135"/>
    </location>
</feature>
<evidence type="ECO:0000313" key="3">
    <source>
        <dbReference type="EMBL" id="CAK8985950.1"/>
    </source>
</evidence>
<accession>A0ABP0H7C5</accession>
<evidence type="ECO:0000259" key="2">
    <source>
        <dbReference type="PROSITE" id="PS50097"/>
    </source>
</evidence>
<gene>
    <name evidence="3" type="ORF">CCMP2556_LOCUS340</name>
</gene>
<dbReference type="InterPro" id="IPR000210">
    <property type="entry name" value="BTB/POZ_dom"/>
</dbReference>
<feature type="region of interest" description="Disordered" evidence="1">
    <location>
        <begin position="111"/>
        <end position="135"/>
    </location>
</feature>
<dbReference type="SUPFAM" id="SSF54695">
    <property type="entry name" value="POZ domain"/>
    <property type="match status" value="1"/>
</dbReference>
<protein>
    <recommendedName>
        <fullName evidence="2">BTB domain-containing protein</fullName>
    </recommendedName>
</protein>
<dbReference type="EMBL" id="CAXAMN010000026">
    <property type="protein sequence ID" value="CAK8985950.1"/>
    <property type="molecule type" value="Genomic_DNA"/>
</dbReference>
<dbReference type="Pfam" id="PF00651">
    <property type="entry name" value="BTB"/>
    <property type="match status" value="1"/>
</dbReference>
<dbReference type="CDD" id="cd18186">
    <property type="entry name" value="BTB_POZ_ZBTB_KLHL-like"/>
    <property type="match status" value="1"/>
</dbReference>